<evidence type="ECO:0000256" key="3">
    <source>
        <dbReference type="ARBA" id="ARBA00022448"/>
    </source>
</evidence>
<dbReference type="PROSITE" id="PS50267">
    <property type="entry name" value="NA_NEUROTRAN_SYMP_3"/>
    <property type="match status" value="1"/>
</dbReference>
<keyword evidence="4 9" id="KW-0812">Transmembrane</keyword>
<dbReference type="GO" id="GO:0005335">
    <property type="term" value="F:serotonin:sodium:chloride symporter activity"/>
    <property type="evidence" value="ECO:0007669"/>
    <property type="project" value="TreeGrafter"/>
</dbReference>
<keyword evidence="6 9" id="KW-1133">Transmembrane helix</keyword>
<evidence type="ECO:0000256" key="4">
    <source>
        <dbReference type="ARBA" id="ARBA00022692"/>
    </source>
</evidence>
<evidence type="ECO:0000313" key="10">
    <source>
        <dbReference type="EMBL" id="KAF2880833.1"/>
    </source>
</evidence>
<keyword evidence="3" id="KW-0813">Transport</keyword>
<feature type="binding site" evidence="8">
    <location>
        <position position="52"/>
    </location>
    <ligand>
        <name>Na(+)</name>
        <dbReference type="ChEBI" id="CHEBI:29101"/>
        <label>1</label>
    </ligand>
</feature>
<keyword evidence="8" id="KW-0479">Metal-binding</keyword>
<proteinExistence type="inferred from homology"/>
<evidence type="ECO:0000256" key="1">
    <source>
        <dbReference type="ARBA" id="ARBA00004141"/>
    </source>
</evidence>
<dbReference type="AlphaFoldDB" id="A0A8K0CA66"/>
<keyword evidence="5" id="KW-0769">Symport</keyword>
<dbReference type="GO" id="GO:0046872">
    <property type="term" value="F:metal ion binding"/>
    <property type="evidence" value="ECO:0007669"/>
    <property type="project" value="UniProtKB-KW"/>
</dbReference>
<evidence type="ECO:0000313" key="11">
    <source>
        <dbReference type="Proteomes" id="UP000801492"/>
    </source>
</evidence>
<feature type="transmembrane region" description="Helical" evidence="9">
    <location>
        <begin position="35"/>
        <end position="57"/>
    </location>
</feature>
<comment type="caution">
    <text evidence="10">The sequence shown here is derived from an EMBL/GenBank/DDBJ whole genome shotgun (WGS) entry which is preliminary data.</text>
</comment>
<dbReference type="GO" id="GO:0098793">
    <property type="term" value="C:presynapse"/>
    <property type="evidence" value="ECO:0007669"/>
    <property type="project" value="GOC"/>
</dbReference>
<feature type="transmembrane region" description="Helical" evidence="9">
    <location>
        <begin position="192"/>
        <end position="213"/>
    </location>
</feature>
<protein>
    <submittedName>
        <fullName evidence="10">Uncharacterized protein</fullName>
    </submittedName>
</protein>
<dbReference type="InterPro" id="IPR037272">
    <property type="entry name" value="SNS_sf"/>
</dbReference>
<keyword evidence="8" id="KW-0915">Sodium</keyword>
<dbReference type="GO" id="GO:0051378">
    <property type="term" value="F:serotonin binding"/>
    <property type="evidence" value="ECO:0007669"/>
    <property type="project" value="TreeGrafter"/>
</dbReference>
<dbReference type="Pfam" id="PF00209">
    <property type="entry name" value="SNF"/>
    <property type="match status" value="1"/>
</dbReference>
<reference evidence="10" key="1">
    <citation type="submission" date="2019-08" db="EMBL/GenBank/DDBJ databases">
        <title>The genome of the North American firefly Photinus pyralis.</title>
        <authorList>
            <consortium name="Photinus pyralis genome working group"/>
            <person name="Fallon T.R."/>
            <person name="Sander Lower S.E."/>
            <person name="Weng J.-K."/>
        </authorList>
    </citation>
    <scope>NUCLEOTIDE SEQUENCE</scope>
    <source>
        <strain evidence="10">TRF0915ILg1</strain>
        <tissue evidence="10">Whole body</tissue>
    </source>
</reference>
<evidence type="ECO:0000256" key="9">
    <source>
        <dbReference type="SAM" id="Phobius"/>
    </source>
</evidence>
<keyword evidence="7 9" id="KW-0472">Membrane</keyword>
<dbReference type="GO" id="GO:0005886">
    <property type="term" value="C:plasma membrane"/>
    <property type="evidence" value="ECO:0007669"/>
    <property type="project" value="TreeGrafter"/>
</dbReference>
<feature type="transmembrane region" description="Helical" evidence="9">
    <location>
        <begin position="150"/>
        <end position="172"/>
    </location>
</feature>
<dbReference type="PANTHER" id="PTHR11616">
    <property type="entry name" value="SODIUM/CHLORIDE DEPENDENT TRANSPORTER"/>
    <property type="match status" value="1"/>
</dbReference>
<comment type="similarity">
    <text evidence="2">Belongs to the sodium:neurotransmitter symporter (SNF) (TC 2.A.22) family.</text>
</comment>
<dbReference type="Proteomes" id="UP000801492">
    <property type="component" value="Unassembled WGS sequence"/>
</dbReference>
<evidence type="ECO:0000256" key="6">
    <source>
        <dbReference type="ARBA" id="ARBA00022989"/>
    </source>
</evidence>
<feature type="transmembrane region" description="Helical" evidence="9">
    <location>
        <begin position="108"/>
        <end position="130"/>
    </location>
</feature>
<comment type="subcellular location">
    <subcellularLocation>
        <location evidence="1">Membrane</location>
        <topology evidence="1">Multi-pass membrane protein</topology>
    </subcellularLocation>
</comment>
<dbReference type="GO" id="GO:0043005">
    <property type="term" value="C:neuron projection"/>
    <property type="evidence" value="ECO:0007669"/>
    <property type="project" value="TreeGrafter"/>
</dbReference>
<sequence length="245" mass="27592">MAHVQQKSIEMVGLEGPGLVFIVYPEAIATMTGSVFWSIIFFLMLITLGLDSTFGGLEAMITALCDEYPKFLGRHREIFVAVLLFGIYICALPTTTYGGVYLVNMLNVYGPGLAILFVVFVEAAGVCWLYGTENFARDIEKMLGHKPGLFWTMCWKYISPIFLLVIFIFSLLGHEEMLGTEYKYPQWCFHVGYALTASSIMCIPLYIVYKFIITPGSILQRWKMIWKAEHSSENSALTYCGGTEV</sequence>
<keyword evidence="11" id="KW-1185">Reference proteome</keyword>
<evidence type="ECO:0000256" key="2">
    <source>
        <dbReference type="ARBA" id="ARBA00006459"/>
    </source>
</evidence>
<dbReference type="PRINTS" id="PR00176">
    <property type="entry name" value="NANEUSMPORT"/>
</dbReference>
<dbReference type="SUPFAM" id="SSF161070">
    <property type="entry name" value="SNF-like"/>
    <property type="match status" value="1"/>
</dbReference>
<feature type="binding site" evidence="8">
    <location>
        <position position="48"/>
    </location>
    <ligand>
        <name>Na(+)</name>
        <dbReference type="ChEBI" id="CHEBI:29101"/>
        <label>1</label>
    </ligand>
</feature>
<organism evidence="10 11">
    <name type="scientific">Ignelater luminosus</name>
    <name type="common">Cucubano</name>
    <name type="synonym">Pyrophorus luminosus</name>
    <dbReference type="NCBI Taxonomy" id="2038154"/>
    <lineage>
        <taxon>Eukaryota</taxon>
        <taxon>Metazoa</taxon>
        <taxon>Ecdysozoa</taxon>
        <taxon>Arthropoda</taxon>
        <taxon>Hexapoda</taxon>
        <taxon>Insecta</taxon>
        <taxon>Pterygota</taxon>
        <taxon>Neoptera</taxon>
        <taxon>Endopterygota</taxon>
        <taxon>Coleoptera</taxon>
        <taxon>Polyphaga</taxon>
        <taxon>Elateriformia</taxon>
        <taxon>Elateroidea</taxon>
        <taxon>Elateridae</taxon>
        <taxon>Agrypninae</taxon>
        <taxon>Pyrophorini</taxon>
        <taxon>Ignelater</taxon>
    </lineage>
</organism>
<gene>
    <name evidence="10" type="ORF">ILUMI_25347</name>
</gene>
<dbReference type="PANTHER" id="PTHR11616:SF279">
    <property type="entry name" value="SODIUM-DEPENDENT SEROTONIN TRANSPORTER"/>
    <property type="match status" value="1"/>
</dbReference>
<feature type="transmembrane region" description="Helical" evidence="9">
    <location>
        <begin position="78"/>
        <end position="102"/>
    </location>
</feature>
<evidence type="ECO:0000256" key="8">
    <source>
        <dbReference type="PIRSR" id="PIRSR600175-1"/>
    </source>
</evidence>
<accession>A0A8K0CA66</accession>
<name>A0A8K0CA66_IGNLU</name>
<dbReference type="OrthoDB" id="6581954at2759"/>
<dbReference type="GO" id="GO:0006865">
    <property type="term" value="P:amino acid transport"/>
    <property type="evidence" value="ECO:0007669"/>
    <property type="project" value="TreeGrafter"/>
</dbReference>
<feature type="binding site" evidence="8">
    <location>
        <position position="51"/>
    </location>
    <ligand>
        <name>Na(+)</name>
        <dbReference type="ChEBI" id="CHEBI:29101"/>
        <label>1</label>
    </ligand>
</feature>
<evidence type="ECO:0000256" key="5">
    <source>
        <dbReference type="ARBA" id="ARBA00022847"/>
    </source>
</evidence>
<dbReference type="EMBL" id="VTPC01090902">
    <property type="protein sequence ID" value="KAF2880833.1"/>
    <property type="molecule type" value="Genomic_DNA"/>
</dbReference>
<evidence type="ECO:0000256" key="7">
    <source>
        <dbReference type="ARBA" id="ARBA00023136"/>
    </source>
</evidence>
<dbReference type="InterPro" id="IPR000175">
    <property type="entry name" value="Na/ntran_symport"/>
</dbReference>